<gene>
    <name evidence="1" type="ORF">CspeluHIS016_0900420</name>
</gene>
<dbReference type="EMBL" id="BTCM01000009">
    <property type="protein sequence ID" value="GMK59825.1"/>
    <property type="molecule type" value="Genomic_DNA"/>
</dbReference>
<proteinExistence type="predicted"/>
<accession>A0AAD3YE23</accession>
<evidence type="ECO:0000313" key="1">
    <source>
        <dbReference type="EMBL" id="GMK59825.1"/>
    </source>
</evidence>
<dbReference type="Proteomes" id="UP001222932">
    <property type="component" value="Unassembled WGS sequence"/>
</dbReference>
<reference evidence="1" key="2">
    <citation type="submission" date="2023-06" db="EMBL/GenBank/DDBJ databases">
        <authorList>
            <person name="Kobayashi Y."/>
            <person name="Kayamori A."/>
            <person name="Aoki K."/>
            <person name="Shiwa Y."/>
            <person name="Fujita N."/>
            <person name="Sugita T."/>
            <person name="Iwasaki W."/>
            <person name="Tanaka N."/>
            <person name="Takashima M."/>
        </authorList>
    </citation>
    <scope>NUCLEOTIDE SEQUENCE</scope>
    <source>
        <strain evidence="1">HIS016</strain>
    </source>
</reference>
<protein>
    <submittedName>
        <fullName evidence="1">Uncharacterized protein</fullName>
    </submittedName>
</protein>
<reference evidence="1" key="1">
    <citation type="journal article" date="2023" name="BMC Genomics">
        <title>Chromosome-level genome assemblies of Cutaneotrichosporon spp. (Trichosporonales, Basidiomycota) reveal imbalanced evolution between nucleotide sequences and chromosome synteny.</title>
        <authorList>
            <person name="Kobayashi Y."/>
            <person name="Kayamori A."/>
            <person name="Aoki K."/>
            <person name="Shiwa Y."/>
            <person name="Matsutani M."/>
            <person name="Fujita N."/>
            <person name="Sugita T."/>
            <person name="Iwasaki W."/>
            <person name="Tanaka N."/>
            <person name="Takashima M."/>
        </authorList>
    </citation>
    <scope>NUCLEOTIDE SEQUENCE</scope>
    <source>
        <strain evidence="1">HIS016</strain>
    </source>
</reference>
<comment type="caution">
    <text evidence="1">The sequence shown here is derived from an EMBL/GenBank/DDBJ whole genome shotgun (WGS) entry which is preliminary data.</text>
</comment>
<organism evidence="1 2">
    <name type="scientific">Cutaneotrichosporon spelunceum</name>
    <dbReference type="NCBI Taxonomy" id="1672016"/>
    <lineage>
        <taxon>Eukaryota</taxon>
        <taxon>Fungi</taxon>
        <taxon>Dikarya</taxon>
        <taxon>Basidiomycota</taxon>
        <taxon>Agaricomycotina</taxon>
        <taxon>Tremellomycetes</taxon>
        <taxon>Trichosporonales</taxon>
        <taxon>Trichosporonaceae</taxon>
        <taxon>Cutaneotrichosporon</taxon>
    </lineage>
</organism>
<keyword evidence="2" id="KW-1185">Reference proteome</keyword>
<evidence type="ECO:0000313" key="2">
    <source>
        <dbReference type="Proteomes" id="UP001222932"/>
    </source>
</evidence>
<name>A0AAD3YE23_9TREE</name>
<dbReference type="AlphaFoldDB" id="A0AAD3YE23"/>
<sequence length="151" mass="16517">MFSNFYPMGDRLQAVPNLRVQIRSNPASEDPLAGPSTSVPRVVANACPDVEGQPRISASLDLYPLPDYLLAAQVANLANALASVPIPAKDQTPVQFYAEACAIPHVDASCDERTYKTQKMLDTWPIRPVVLLAFAYANLVYPKDMGKPKCR</sequence>